<evidence type="ECO:0000313" key="6">
    <source>
        <dbReference type="EMBL" id="KAG9510675.1"/>
    </source>
</evidence>
<comment type="similarity">
    <text evidence="2">Belongs to the pterin-4-alpha-carbinolamine dehydratase family.</text>
</comment>
<name>A0ABQ7SBQ4_9ACAR</name>
<keyword evidence="7" id="KW-1185">Reference proteome</keyword>
<protein>
    <recommendedName>
        <fullName evidence="3">4a-hydroxytetrahydrobiopterin dehydratase</fullName>
        <ecNumber evidence="3">4.2.1.96</ecNumber>
    </recommendedName>
    <alternativeName>
        <fullName evidence="5">4-alpha-hydroxy-tetrahydropterin dehydratase</fullName>
    </alternativeName>
</protein>
<dbReference type="PANTHER" id="PTHR12599">
    <property type="entry name" value="PTERIN-4-ALPHA-CARBINOLAMINE DEHYDRATASE"/>
    <property type="match status" value="1"/>
</dbReference>
<dbReference type="Proteomes" id="UP000825002">
    <property type="component" value="Unassembled WGS sequence"/>
</dbReference>
<dbReference type="Pfam" id="PF01329">
    <property type="entry name" value="Pterin_4a"/>
    <property type="match status" value="1"/>
</dbReference>
<proteinExistence type="inferred from homology"/>
<dbReference type="InterPro" id="IPR036428">
    <property type="entry name" value="PCD_sf"/>
</dbReference>
<evidence type="ECO:0000256" key="3">
    <source>
        <dbReference type="ARBA" id="ARBA00013252"/>
    </source>
</evidence>
<dbReference type="CDD" id="cd00914">
    <property type="entry name" value="PCD_DCoH_subfamily_b"/>
    <property type="match status" value="1"/>
</dbReference>
<dbReference type="EMBL" id="JAIFTH010000097">
    <property type="protein sequence ID" value="KAG9510675.1"/>
    <property type="molecule type" value="Genomic_DNA"/>
</dbReference>
<evidence type="ECO:0000256" key="5">
    <source>
        <dbReference type="ARBA" id="ARBA00030497"/>
    </source>
</evidence>
<dbReference type="Gene3D" id="3.30.1360.20">
    <property type="entry name" value="Transcriptional coactivator/pterin dehydratase"/>
    <property type="match status" value="1"/>
</dbReference>
<dbReference type="HAMAP" id="MF_00434">
    <property type="entry name" value="Pterin_4_alpha"/>
    <property type="match status" value="1"/>
</dbReference>
<evidence type="ECO:0000256" key="2">
    <source>
        <dbReference type="ARBA" id="ARBA00006472"/>
    </source>
</evidence>
<evidence type="ECO:0000256" key="1">
    <source>
        <dbReference type="ARBA" id="ARBA00001554"/>
    </source>
</evidence>
<organism evidence="6 7">
    <name type="scientific">Fragariocoptes setiger</name>
    <dbReference type="NCBI Taxonomy" id="1670756"/>
    <lineage>
        <taxon>Eukaryota</taxon>
        <taxon>Metazoa</taxon>
        <taxon>Ecdysozoa</taxon>
        <taxon>Arthropoda</taxon>
        <taxon>Chelicerata</taxon>
        <taxon>Arachnida</taxon>
        <taxon>Acari</taxon>
        <taxon>Acariformes</taxon>
        <taxon>Trombidiformes</taxon>
        <taxon>Prostigmata</taxon>
        <taxon>Eupodina</taxon>
        <taxon>Eriophyoidea</taxon>
        <taxon>Phytoptidae</taxon>
        <taxon>Fragariocoptes</taxon>
    </lineage>
</organism>
<evidence type="ECO:0000256" key="4">
    <source>
        <dbReference type="ARBA" id="ARBA00023239"/>
    </source>
</evidence>
<dbReference type="NCBIfam" id="NF002018">
    <property type="entry name" value="PRK00823.1-3"/>
    <property type="match status" value="1"/>
</dbReference>
<sequence>MAVSKHQLSEKERIEELGKLNDLGWKLQSDRDCIKKTFEFKDFVEAFSFMTAIALNAEKLDHHPEWFNVYNKVDIILTSHFCNGLSKLDVKLANKIELQYALFKIKS</sequence>
<comment type="caution">
    <text evidence="6">The sequence shown here is derived from an EMBL/GenBank/DDBJ whole genome shotgun (WGS) entry which is preliminary data.</text>
</comment>
<reference evidence="6 7" key="1">
    <citation type="submission" date="2020-10" db="EMBL/GenBank/DDBJ databases">
        <authorList>
            <person name="Klimov P.B."/>
            <person name="Dyachkov S.M."/>
            <person name="Chetverikov P.E."/>
        </authorList>
    </citation>
    <scope>NUCLEOTIDE SEQUENCE [LARGE SCALE GENOMIC DNA]</scope>
    <source>
        <strain evidence="6">BMOC 18-1129-001#AD2665</strain>
        <tissue evidence="6">Entire mites</tissue>
    </source>
</reference>
<dbReference type="PANTHER" id="PTHR12599:SF0">
    <property type="entry name" value="PTERIN-4-ALPHA-CARBINOLAMINE DEHYDRATASE"/>
    <property type="match status" value="1"/>
</dbReference>
<dbReference type="EC" id="4.2.1.96" evidence="3"/>
<evidence type="ECO:0000313" key="7">
    <source>
        <dbReference type="Proteomes" id="UP000825002"/>
    </source>
</evidence>
<keyword evidence="4" id="KW-0456">Lyase</keyword>
<comment type="catalytic activity">
    <reaction evidence="1">
        <text>(4aS,6R)-4a-hydroxy-L-erythro-5,6,7,8-tetrahydrobiopterin = (6R)-L-erythro-6,7-dihydrobiopterin + H2O</text>
        <dbReference type="Rhea" id="RHEA:11920"/>
        <dbReference type="ChEBI" id="CHEBI:15377"/>
        <dbReference type="ChEBI" id="CHEBI:15642"/>
        <dbReference type="ChEBI" id="CHEBI:43120"/>
        <dbReference type="EC" id="4.2.1.96"/>
    </reaction>
</comment>
<feature type="non-terminal residue" evidence="6">
    <location>
        <position position="1"/>
    </location>
</feature>
<accession>A0ABQ7SBQ4</accession>
<gene>
    <name evidence="6" type="primary">pcbd-1</name>
    <name evidence="6" type="ORF">GZH46_00769</name>
</gene>
<dbReference type="SUPFAM" id="SSF55248">
    <property type="entry name" value="PCD-like"/>
    <property type="match status" value="1"/>
</dbReference>
<dbReference type="InterPro" id="IPR001533">
    <property type="entry name" value="Pterin_deHydtase"/>
</dbReference>